<reference evidence="2 3" key="1">
    <citation type="submission" date="2024-01" db="EMBL/GenBank/DDBJ databases">
        <title>A draft genome for the cacao thread blight pathogen Marasmiellus scandens.</title>
        <authorList>
            <person name="Baruah I.K."/>
            <person name="Leung J."/>
            <person name="Bukari Y."/>
            <person name="Amoako-Attah I."/>
            <person name="Meinhardt L.W."/>
            <person name="Bailey B.A."/>
            <person name="Cohen S.P."/>
        </authorList>
    </citation>
    <scope>NUCLEOTIDE SEQUENCE [LARGE SCALE GENOMIC DNA]</scope>
    <source>
        <strain evidence="2 3">GH-19</strain>
    </source>
</reference>
<evidence type="ECO:0000313" key="2">
    <source>
        <dbReference type="EMBL" id="KAK7440616.1"/>
    </source>
</evidence>
<sequence length="345" mass="37283">MPAQSVHQPFSVHVQDAHPQVKIGRRNRGRSVLMTTMEFRTAATSGMQVRAENASGLRISITGPKPGEEDFDERPSFEATATCRPAYNTRTAITVTHREVNLALIKRTNPVRFVSVAPIPEDEVPPLPPTPGLDVSALASCDNETSATVVAEEEDSDRPSLDDIPPRPSCPEPTSDDDEDDFPLNKRPFGDVSNHSLAEPPSPTSFGCPSDSSFGSLSEYSLALSQAEALSKSGRFSSLKDTVKLKLSGRAAPSTASLSRTSSRASLADSVKSTKGKKGMRRLLSTIGKGKRKSGVDEDGDAAHSGSRRKRSREDEENHPAPLEQDSKESREVKGRRIKRKLGAL</sequence>
<feature type="compositionally biased region" description="Basic residues" evidence="1">
    <location>
        <begin position="336"/>
        <end position="345"/>
    </location>
</feature>
<accession>A0ABR1IWS9</accession>
<feature type="region of interest" description="Disordered" evidence="1">
    <location>
        <begin position="247"/>
        <end position="345"/>
    </location>
</feature>
<comment type="caution">
    <text evidence="2">The sequence shown here is derived from an EMBL/GenBank/DDBJ whole genome shotgun (WGS) entry which is preliminary data.</text>
</comment>
<feature type="compositionally biased region" description="Polar residues" evidence="1">
    <location>
        <begin position="204"/>
        <end position="214"/>
    </location>
</feature>
<protein>
    <submittedName>
        <fullName evidence="2">Uncharacterized protein</fullName>
    </submittedName>
</protein>
<evidence type="ECO:0000256" key="1">
    <source>
        <dbReference type="SAM" id="MobiDB-lite"/>
    </source>
</evidence>
<dbReference type="Proteomes" id="UP001498398">
    <property type="component" value="Unassembled WGS sequence"/>
</dbReference>
<keyword evidence="3" id="KW-1185">Reference proteome</keyword>
<organism evidence="2 3">
    <name type="scientific">Marasmiellus scandens</name>
    <dbReference type="NCBI Taxonomy" id="2682957"/>
    <lineage>
        <taxon>Eukaryota</taxon>
        <taxon>Fungi</taxon>
        <taxon>Dikarya</taxon>
        <taxon>Basidiomycota</taxon>
        <taxon>Agaricomycotina</taxon>
        <taxon>Agaricomycetes</taxon>
        <taxon>Agaricomycetidae</taxon>
        <taxon>Agaricales</taxon>
        <taxon>Marasmiineae</taxon>
        <taxon>Omphalotaceae</taxon>
        <taxon>Marasmiellus</taxon>
    </lineage>
</organism>
<feature type="compositionally biased region" description="Low complexity" evidence="1">
    <location>
        <begin position="251"/>
        <end position="270"/>
    </location>
</feature>
<feature type="region of interest" description="Disordered" evidence="1">
    <location>
        <begin position="119"/>
        <end position="214"/>
    </location>
</feature>
<evidence type="ECO:0000313" key="3">
    <source>
        <dbReference type="Proteomes" id="UP001498398"/>
    </source>
</evidence>
<gene>
    <name evidence="2" type="ORF">VKT23_016964</name>
</gene>
<name>A0ABR1IWS9_9AGAR</name>
<feature type="compositionally biased region" description="Basic and acidic residues" evidence="1">
    <location>
        <begin position="312"/>
        <end position="335"/>
    </location>
</feature>
<proteinExistence type="predicted"/>
<dbReference type="EMBL" id="JBANRG010000067">
    <property type="protein sequence ID" value="KAK7440616.1"/>
    <property type="molecule type" value="Genomic_DNA"/>
</dbReference>